<protein>
    <submittedName>
        <fullName evidence="1">Uncharacterized protein</fullName>
    </submittedName>
</protein>
<accession>A0A010RTF2</accession>
<evidence type="ECO:0000313" key="1">
    <source>
        <dbReference type="EMBL" id="EXF95601.1"/>
    </source>
</evidence>
<dbReference type="PATRIC" id="fig|1042209.11.peg.1271"/>
<dbReference type="Proteomes" id="UP000022611">
    <property type="component" value="Unassembled WGS sequence"/>
</dbReference>
<gene>
    <name evidence="1" type="ORF">HK44_023620</name>
</gene>
<dbReference type="OrthoDB" id="6893000at2"/>
<sequence length="95" mass="10367">MKIQNDAPASTGSACPKKATELWYVTHPKVPKALLGPFLSQADAECGRIVMRSTEAVVTACLVDSIDDIIRWHGMNNGQVCRAFAGADRREVNHE</sequence>
<comment type="caution">
    <text evidence="1">The sequence shown here is derived from an EMBL/GenBank/DDBJ whole genome shotgun (WGS) entry which is preliminary data.</text>
</comment>
<dbReference type="RefSeq" id="WP_019693674.1">
    <property type="nucleotide sequence ID" value="NZ_AFOY02000005.1"/>
</dbReference>
<evidence type="ECO:0000313" key="2">
    <source>
        <dbReference type="Proteomes" id="UP000022611"/>
    </source>
</evidence>
<organism evidence="1 2">
    <name type="scientific">Pseudomonas fluorescens HK44</name>
    <dbReference type="NCBI Taxonomy" id="1042209"/>
    <lineage>
        <taxon>Bacteria</taxon>
        <taxon>Pseudomonadati</taxon>
        <taxon>Pseudomonadota</taxon>
        <taxon>Gammaproteobacteria</taxon>
        <taxon>Pseudomonadales</taxon>
        <taxon>Pseudomonadaceae</taxon>
        <taxon>Pseudomonas</taxon>
    </lineage>
</organism>
<dbReference type="HOGENOM" id="CLU_2438471_0_0_6"/>
<name>A0A010RTF2_PSEFL</name>
<dbReference type="AlphaFoldDB" id="A0A010RTF2"/>
<reference evidence="1 2" key="1">
    <citation type="journal article" date="2011" name="J. Bacteriol.">
        <title>Draft genome sequence of the polycyclic aromatic hydrocarbon-degrading, genetically engineered bioluminescent bioreporter Pseudomonas fluorescens HK44.</title>
        <authorList>
            <person name="Chauhan A."/>
            <person name="Layton A.C."/>
            <person name="Williams D.E."/>
            <person name="Smartt A.E."/>
            <person name="Ripp S."/>
            <person name="Karpinets T.V."/>
            <person name="Brown S.D."/>
            <person name="Sayler G.S."/>
        </authorList>
    </citation>
    <scope>NUCLEOTIDE SEQUENCE [LARGE SCALE GENOMIC DNA]</scope>
    <source>
        <strain evidence="1 2">HK44</strain>
    </source>
</reference>
<dbReference type="EMBL" id="AFOY02000005">
    <property type="protein sequence ID" value="EXF95601.1"/>
    <property type="molecule type" value="Genomic_DNA"/>
</dbReference>
<proteinExistence type="predicted"/>